<keyword evidence="3" id="KW-1185">Reference proteome</keyword>
<accession>A0A7W7YME1</accession>
<evidence type="ECO:0008006" key="4">
    <source>
        <dbReference type="Google" id="ProtNLM"/>
    </source>
</evidence>
<dbReference type="AlphaFoldDB" id="A0A7W7YME1"/>
<gene>
    <name evidence="2" type="ORF">HNQ64_003128</name>
</gene>
<name>A0A7W7YME1_9BACT</name>
<reference evidence="2 3" key="1">
    <citation type="submission" date="2020-08" db="EMBL/GenBank/DDBJ databases">
        <title>Genomic Encyclopedia of Type Strains, Phase IV (KMG-IV): sequencing the most valuable type-strain genomes for metagenomic binning, comparative biology and taxonomic classification.</title>
        <authorList>
            <person name="Goeker M."/>
        </authorList>
    </citation>
    <scope>NUCLEOTIDE SEQUENCE [LARGE SCALE GENOMIC DNA]</scope>
    <source>
        <strain evidence="2 3">DSM 12251</strain>
    </source>
</reference>
<protein>
    <recommendedName>
        <fullName evidence="4">Trehalose utilisation</fullName>
    </recommendedName>
</protein>
<dbReference type="RefSeq" id="WP_184210060.1">
    <property type="nucleotide sequence ID" value="NZ_JACHIF010000006.1"/>
</dbReference>
<evidence type="ECO:0000256" key="1">
    <source>
        <dbReference type="SAM" id="SignalP"/>
    </source>
</evidence>
<feature type="chain" id="PRO_5030626023" description="Trehalose utilisation" evidence="1">
    <location>
        <begin position="21"/>
        <end position="334"/>
    </location>
</feature>
<dbReference type="InterPro" id="IPR029062">
    <property type="entry name" value="Class_I_gatase-like"/>
</dbReference>
<dbReference type="EMBL" id="JACHIF010000006">
    <property type="protein sequence ID" value="MBB5038863.1"/>
    <property type="molecule type" value="Genomic_DNA"/>
</dbReference>
<feature type="signal peptide" evidence="1">
    <location>
        <begin position="1"/>
        <end position="20"/>
    </location>
</feature>
<evidence type="ECO:0000313" key="2">
    <source>
        <dbReference type="EMBL" id="MBB5038863.1"/>
    </source>
</evidence>
<proteinExistence type="predicted"/>
<dbReference type="SUPFAM" id="SSF52317">
    <property type="entry name" value="Class I glutamine amidotransferase-like"/>
    <property type="match status" value="1"/>
</dbReference>
<sequence length="334" mass="36113">MIRRTFLTLAAALPLGTCFAAEDFLSYEPKGEAKGKHVVLLAGDEEYRSEEALPMLAKVLSERHGFKTTVLFSVGADGGVDPTAGGSLTNPQALDSADAIVMLLRFRKWNEETLGKFDAAIKRGIPVIALRTSTHAFAGIPNDSKFASWNWNKDGGWGKKVLGETWVSHWGHHKFEATQGVIEASHADDALLSGVTDVFGTSDVYEAYPPADAKILMRGRVLKGMTPDSGSLETVKARATDKKEQPVNEPMMPIAWTRSVKNEAGTENKILTTTMGAATDLTNESLRRLVVNGVYWGLGLPVPAKADVSVVGDYNPTAYGFNGFKKGLKISDLK</sequence>
<comment type="caution">
    <text evidence="2">The sequence shown here is derived from an EMBL/GenBank/DDBJ whole genome shotgun (WGS) entry which is preliminary data.</text>
</comment>
<dbReference type="Proteomes" id="UP000534294">
    <property type="component" value="Unassembled WGS sequence"/>
</dbReference>
<organism evidence="2 3">
    <name type="scientific">Prosthecobacter dejongeii</name>
    <dbReference type="NCBI Taxonomy" id="48465"/>
    <lineage>
        <taxon>Bacteria</taxon>
        <taxon>Pseudomonadati</taxon>
        <taxon>Verrucomicrobiota</taxon>
        <taxon>Verrucomicrobiia</taxon>
        <taxon>Verrucomicrobiales</taxon>
        <taxon>Verrucomicrobiaceae</taxon>
        <taxon>Prosthecobacter</taxon>
    </lineage>
</organism>
<evidence type="ECO:0000313" key="3">
    <source>
        <dbReference type="Proteomes" id="UP000534294"/>
    </source>
</evidence>
<keyword evidence="1" id="KW-0732">Signal</keyword>
<dbReference type="Gene3D" id="3.40.50.880">
    <property type="match status" value="1"/>
</dbReference>